<keyword evidence="4" id="KW-1185">Reference proteome</keyword>
<dbReference type="Proteomes" id="UP000654075">
    <property type="component" value="Unassembled WGS sequence"/>
</dbReference>
<evidence type="ECO:0000256" key="1">
    <source>
        <dbReference type="SAM" id="Coils"/>
    </source>
</evidence>
<reference evidence="3" key="1">
    <citation type="submission" date="2021-02" db="EMBL/GenBank/DDBJ databases">
        <authorList>
            <person name="Dougan E. K."/>
            <person name="Rhodes N."/>
            <person name="Thang M."/>
            <person name="Chan C."/>
        </authorList>
    </citation>
    <scope>NUCLEOTIDE SEQUENCE</scope>
</reference>
<sequence length="232" mass="25559">MASVWHVLQLTRDEQLREALAQLRARDQELQEGQAELRRRSASQVQELAALRSSALRAEQVTAEQQQAVSEQQHGRLRTQLEQAYAARSELESRVVEQAQAGLQQVRGRAALEEMQAELVQAKATLQLQCQGLQEELGLQAAVVSALHEKEIKRDFDELLIAKQREEGAQRMDAELQEVKARLEAALAANQEAEAAAEAAHRGLAAAVPPGKLAEDRPRTSESSQSPCCTVS</sequence>
<comment type="caution">
    <text evidence="3">The sequence shown here is derived from an EMBL/GenBank/DDBJ whole genome shotgun (WGS) entry which is preliminary data.</text>
</comment>
<feature type="region of interest" description="Disordered" evidence="2">
    <location>
        <begin position="200"/>
        <end position="232"/>
    </location>
</feature>
<dbReference type="EMBL" id="CAJNNV010031402">
    <property type="protein sequence ID" value="CAE8636057.1"/>
    <property type="molecule type" value="Genomic_DNA"/>
</dbReference>
<accession>A0A813HDQ9</accession>
<organism evidence="3 4">
    <name type="scientific">Polarella glacialis</name>
    <name type="common">Dinoflagellate</name>
    <dbReference type="NCBI Taxonomy" id="89957"/>
    <lineage>
        <taxon>Eukaryota</taxon>
        <taxon>Sar</taxon>
        <taxon>Alveolata</taxon>
        <taxon>Dinophyceae</taxon>
        <taxon>Suessiales</taxon>
        <taxon>Suessiaceae</taxon>
        <taxon>Polarella</taxon>
    </lineage>
</organism>
<name>A0A813HDQ9_POLGL</name>
<keyword evidence="1" id="KW-0175">Coiled coil</keyword>
<feature type="coiled-coil region" evidence="1">
    <location>
        <begin position="169"/>
        <end position="196"/>
    </location>
</feature>
<protein>
    <submittedName>
        <fullName evidence="3">Uncharacterized protein</fullName>
    </submittedName>
</protein>
<gene>
    <name evidence="3" type="ORF">PGLA1383_LOCUS51596</name>
</gene>
<dbReference type="AlphaFoldDB" id="A0A813HDQ9"/>
<evidence type="ECO:0000256" key="2">
    <source>
        <dbReference type="SAM" id="MobiDB-lite"/>
    </source>
</evidence>
<evidence type="ECO:0000313" key="4">
    <source>
        <dbReference type="Proteomes" id="UP000654075"/>
    </source>
</evidence>
<evidence type="ECO:0000313" key="3">
    <source>
        <dbReference type="EMBL" id="CAE8636057.1"/>
    </source>
</evidence>
<feature type="compositionally biased region" description="Polar residues" evidence="2">
    <location>
        <begin position="221"/>
        <end position="232"/>
    </location>
</feature>
<proteinExistence type="predicted"/>